<dbReference type="InterPro" id="IPR051332">
    <property type="entry name" value="Fosfomycin_Res_Enzymes"/>
</dbReference>
<proteinExistence type="predicted"/>
<protein>
    <recommendedName>
        <fullName evidence="1">VOC domain-containing protein</fullName>
    </recommendedName>
</protein>
<evidence type="ECO:0000259" key="1">
    <source>
        <dbReference type="PROSITE" id="PS51819"/>
    </source>
</evidence>
<dbReference type="Pfam" id="PF00903">
    <property type="entry name" value="Glyoxalase"/>
    <property type="match status" value="1"/>
</dbReference>
<dbReference type="Gene3D" id="3.10.180.10">
    <property type="entry name" value="2,3-Dihydroxybiphenyl 1,2-Dioxygenase, domain 1"/>
    <property type="match status" value="1"/>
</dbReference>
<dbReference type="InterPro" id="IPR029068">
    <property type="entry name" value="Glyas_Bleomycin-R_OHBP_Dase"/>
</dbReference>
<gene>
    <name evidence="2" type="ORF">SDC9_142044</name>
</gene>
<evidence type="ECO:0000313" key="2">
    <source>
        <dbReference type="EMBL" id="MPM94895.1"/>
    </source>
</evidence>
<feature type="domain" description="VOC" evidence="1">
    <location>
        <begin position="2"/>
        <end position="119"/>
    </location>
</feature>
<dbReference type="InterPro" id="IPR037523">
    <property type="entry name" value="VOC_core"/>
</dbReference>
<dbReference type="PROSITE" id="PS51819">
    <property type="entry name" value="VOC"/>
    <property type="match status" value="1"/>
</dbReference>
<name>A0A645E016_9ZZZZ</name>
<reference evidence="2" key="1">
    <citation type="submission" date="2019-08" db="EMBL/GenBank/DDBJ databases">
        <authorList>
            <person name="Kucharzyk K."/>
            <person name="Murdoch R.W."/>
            <person name="Higgins S."/>
            <person name="Loffler F."/>
        </authorList>
    </citation>
    <scope>NUCLEOTIDE SEQUENCE</scope>
</reference>
<dbReference type="SUPFAM" id="SSF54593">
    <property type="entry name" value="Glyoxalase/Bleomycin resistance protein/Dihydroxybiphenyl dioxygenase"/>
    <property type="match status" value="1"/>
</dbReference>
<sequence length="120" mass="13840">MKFCWSTLKVKNMEESLKFYEEILNLKINKRFNAGPGFEIAFLGDGETKIELICDKNNEDINVGKDISWGFEVDSVDEMISFLKEKGIVIEEGPIQPNPHTKFFYVIDPNGLKIQFVENM</sequence>
<comment type="caution">
    <text evidence="2">The sequence shown here is derived from an EMBL/GenBank/DDBJ whole genome shotgun (WGS) entry which is preliminary data.</text>
</comment>
<dbReference type="PANTHER" id="PTHR36113:SF3">
    <property type="entry name" value="SLL5075 PROTEIN"/>
    <property type="match status" value="1"/>
</dbReference>
<dbReference type="PANTHER" id="PTHR36113">
    <property type="entry name" value="LYASE, PUTATIVE-RELATED-RELATED"/>
    <property type="match status" value="1"/>
</dbReference>
<organism evidence="2">
    <name type="scientific">bioreactor metagenome</name>
    <dbReference type="NCBI Taxonomy" id="1076179"/>
    <lineage>
        <taxon>unclassified sequences</taxon>
        <taxon>metagenomes</taxon>
        <taxon>ecological metagenomes</taxon>
    </lineage>
</organism>
<dbReference type="AlphaFoldDB" id="A0A645E016"/>
<dbReference type="InterPro" id="IPR004360">
    <property type="entry name" value="Glyas_Fos-R_dOase_dom"/>
</dbReference>
<accession>A0A645E016</accession>
<dbReference type="EMBL" id="VSSQ01041463">
    <property type="protein sequence ID" value="MPM94895.1"/>
    <property type="molecule type" value="Genomic_DNA"/>
</dbReference>